<dbReference type="GO" id="GO:0016301">
    <property type="term" value="F:kinase activity"/>
    <property type="evidence" value="ECO:0007669"/>
    <property type="project" value="UniProtKB-KW"/>
</dbReference>
<proteinExistence type="predicted"/>
<feature type="domain" description="Histidine kinase/HSP90-like ATPase" evidence="5">
    <location>
        <begin position="427"/>
        <end position="517"/>
    </location>
</feature>
<dbReference type="CDD" id="cd16917">
    <property type="entry name" value="HATPase_UhpB-NarQ-NarX-like"/>
    <property type="match status" value="1"/>
</dbReference>
<evidence type="ECO:0000259" key="5">
    <source>
        <dbReference type="SMART" id="SM00387"/>
    </source>
</evidence>
<dbReference type="InterPro" id="IPR029016">
    <property type="entry name" value="GAF-like_dom_sf"/>
</dbReference>
<dbReference type="InterPro" id="IPR011712">
    <property type="entry name" value="Sig_transdc_His_kin_sub3_dim/P"/>
</dbReference>
<keyword evidence="3" id="KW-0902">Two-component regulatory system</keyword>
<dbReference type="EMBL" id="BAAABX010000056">
    <property type="protein sequence ID" value="GAA0424776.1"/>
    <property type="molecule type" value="Genomic_DNA"/>
</dbReference>
<comment type="caution">
    <text evidence="6">The sequence shown here is derived from an EMBL/GenBank/DDBJ whole genome shotgun (WGS) entry which is preliminary data.</text>
</comment>
<evidence type="ECO:0000256" key="1">
    <source>
        <dbReference type="ARBA" id="ARBA00022679"/>
    </source>
</evidence>
<name>A0ABP3IW31_9ACTN</name>
<dbReference type="Pfam" id="PF07730">
    <property type="entry name" value="HisKA_3"/>
    <property type="match status" value="1"/>
</dbReference>
<gene>
    <name evidence="6" type="ORF">GCM10010357_52880</name>
</gene>
<feature type="region of interest" description="Disordered" evidence="4">
    <location>
        <begin position="74"/>
        <end position="99"/>
    </location>
</feature>
<dbReference type="PANTHER" id="PTHR24421">
    <property type="entry name" value="NITRATE/NITRITE SENSOR PROTEIN NARX-RELATED"/>
    <property type="match status" value="1"/>
</dbReference>
<keyword evidence="2 6" id="KW-0418">Kinase</keyword>
<evidence type="ECO:0000256" key="4">
    <source>
        <dbReference type="SAM" id="MobiDB-lite"/>
    </source>
</evidence>
<keyword evidence="1" id="KW-0808">Transferase</keyword>
<reference evidence="7" key="1">
    <citation type="journal article" date="2019" name="Int. J. Syst. Evol. Microbiol.">
        <title>The Global Catalogue of Microorganisms (GCM) 10K type strain sequencing project: providing services to taxonomists for standard genome sequencing and annotation.</title>
        <authorList>
            <consortium name="The Broad Institute Genomics Platform"/>
            <consortium name="The Broad Institute Genome Sequencing Center for Infectious Disease"/>
            <person name="Wu L."/>
            <person name="Ma J."/>
        </authorList>
    </citation>
    <scope>NUCLEOTIDE SEQUENCE [LARGE SCALE GENOMIC DNA]</scope>
    <source>
        <strain evidence="7">JCM 4788</strain>
    </source>
</reference>
<organism evidence="6 7">
    <name type="scientific">Streptomyces luteireticuli</name>
    <dbReference type="NCBI Taxonomy" id="173858"/>
    <lineage>
        <taxon>Bacteria</taxon>
        <taxon>Bacillati</taxon>
        <taxon>Actinomycetota</taxon>
        <taxon>Actinomycetes</taxon>
        <taxon>Kitasatosporales</taxon>
        <taxon>Streptomycetaceae</taxon>
        <taxon>Streptomyces</taxon>
    </lineage>
</organism>
<dbReference type="Proteomes" id="UP001500879">
    <property type="component" value="Unassembled WGS sequence"/>
</dbReference>
<accession>A0ABP3IW31</accession>
<dbReference type="InterPro" id="IPR003594">
    <property type="entry name" value="HATPase_dom"/>
</dbReference>
<evidence type="ECO:0000313" key="6">
    <source>
        <dbReference type="EMBL" id="GAA0424776.1"/>
    </source>
</evidence>
<protein>
    <submittedName>
        <fullName evidence="6">Two-component system sensor histidine kinase</fullName>
    </submittedName>
</protein>
<dbReference type="Gene3D" id="3.30.450.40">
    <property type="match status" value="2"/>
</dbReference>
<keyword evidence="7" id="KW-1185">Reference proteome</keyword>
<dbReference type="RefSeq" id="WP_344029244.1">
    <property type="nucleotide sequence ID" value="NZ_BAAABX010000056.1"/>
</dbReference>
<evidence type="ECO:0000256" key="3">
    <source>
        <dbReference type="ARBA" id="ARBA00023012"/>
    </source>
</evidence>
<dbReference type="Gene3D" id="3.30.565.10">
    <property type="entry name" value="Histidine kinase-like ATPase, C-terminal domain"/>
    <property type="match status" value="1"/>
</dbReference>
<dbReference type="SMART" id="SM00387">
    <property type="entry name" value="HATPase_c"/>
    <property type="match status" value="1"/>
</dbReference>
<dbReference type="InterPro" id="IPR050482">
    <property type="entry name" value="Sensor_HK_TwoCompSys"/>
</dbReference>
<evidence type="ECO:0000256" key="2">
    <source>
        <dbReference type="ARBA" id="ARBA00022777"/>
    </source>
</evidence>
<dbReference type="Gene3D" id="1.20.5.1930">
    <property type="match status" value="1"/>
</dbReference>
<dbReference type="InterPro" id="IPR036890">
    <property type="entry name" value="HATPase_C_sf"/>
</dbReference>
<evidence type="ECO:0000313" key="7">
    <source>
        <dbReference type="Proteomes" id="UP001500879"/>
    </source>
</evidence>
<dbReference type="Pfam" id="PF02518">
    <property type="entry name" value="HATPase_c"/>
    <property type="match status" value="1"/>
</dbReference>
<sequence length="528" mass="54940">MTGERSARLDGLLDGLQALADDARGARDRVHGLLGAILSVSSQLDLAQVLDRVVETAAALVDARCAVLDVPGPDGRAPGRFRTAGPPPEEDDGTGPWTRVPLRVREGVSGTLRVAGRRDGKDFDTGDEAVLATLAVAAGVAIDNARLYEEARSRHRWLEAGAEVTRSLLSGTARSRVLELVARRARELSGAELADVVVPLPGCPDLSVELAQGGDAAARRGLVMPAEGTLPGAAGAAGTPVTGRMSGAEPPPYRGLGPAAAVPVGAATGTVQGVLLLVRGKDGPGFGTEETALLLGFADQVALAMELAEHRRDAEQLALLEDRDRIARDLHDLAVQRLFATGMTLQSIVRSVERPEAAERVLRAVDDLDETIKTIRSAIFGLRTCTEGGGRGLRARAARAVAQARHGLGFPPRLSMEGLLDTEVPAHIADQAVAVLSEALSNAVRHSRAHRVRVALGATDAQVVVSVTDDGVGIPAGGRRSGLRNLARRAEELGGTLELRTPPGGGAQVVWTVPLVPPGAFGGGEDRP</sequence>
<dbReference type="PANTHER" id="PTHR24421:SF56">
    <property type="entry name" value="OXYGEN SENSOR HISTIDINE KINASE RESPONSE REGULATOR DOST"/>
    <property type="match status" value="1"/>
</dbReference>
<dbReference type="SUPFAM" id="SSF55874">
    <property type="entry name" value="ATPase domain of HSP90 chaperone/DNA topoisomerase II/histidine kinase"/>
    <property type="match status" value="1"/>
</dbReference>
<dbReference type="SUPFAM" id="SSF55781">
    <property type="entry name" value="GAF domain-like"/>
    <property type="match status" value="2"/>
</dbReference>